<keyword evidence="2" id="KW-1185">Reference proteome</keyword>
<proteinExistence type="predicted"/>
<accession>A0A915KD17</accession>
<dbReference type="WBParaSite" id="nRc.2.0.1.t35809-RA">
    <property type="protein sequence ID" value="nRc.2.0.1.t35809-RA"/>
    <property type="gene ID" value="nRc.2.0.1.g35809"/>
</dbReference>
<name>A0A915KD17_ROMCU</name>
<evidence type="ECO:0000256" key="1">
    <source>
        <dbReference type="SAM" id="MobiDB-lite"/>
    </source>
</evidence>
<protein>
    <submittedName>
        <fullName evidence="3">Uncharacterized protein</fullName>
    </submittedName>
</protein>
<evidence type="ECO:0000313" key="3">
    <source>
        <dbReference type="WBParaSite" id="nRc.2.0.1.t35809-RA"/>
    </source>
</evidence>
<sequence length="105" mass="11506">MVSKIGQSTRTCRIYVSHHPTAISRNKSSRKSRAPRAPSTGCLPCIHKPRSKTTVRIGRLRRANNPNNPSTMVPGVERPPTKAITLRGLMSNNAYILATSAVTKE</sequence>
<reference evidence="3" key="1">
    <citation type="submission" date="2022-11" db="UniProtKB">
        <authorList>
            <consortium name="WormBaseParasite"/>
        </authorList>
    </citation>
    <scope>IDENTIFICATION</scope>
</reference>
<evidence type="ECO:0000313" key="2">
    <source>
        <dbReference type="Proteomes" id="UP000887565"/>
    </source>
</evidence>
<feature type="region of interest" description="Disordered" evidence="1">
    <location>
        <begin position="18"/>
        <end position="47"/>
    </location>
</feature>
<organism evidence="2 3">
    <name type="scientific">Romanomermis culicivorax</name>
    <name type="common">Nematode worm</name>
    <dbReference type="NCBI Taxonomy" id="13658"/>
    <lineage>
        <taxon>Eukaryota</taxon>
        <taxon>Metazoa</taxon>
        <taxon>Ecdysozoa</taxon>
        <taxon>Nematoda</taxon>
        <taxon>Enoplea</taxon>
        <taxon>Dorylaimia</taxon>
        <taxon>Mermithida</taxon>
        <taxon>Mermithoidea</taxon>
        <taxon>Mermithidae</taxon>
        <taxon>Romanomermis</taxon>
    </lineage>
</organism>
<dbReference type="AlphaFoldDB" id="A0A915KD17"/>
<dbReference type="Proteomes" id="UP000887565">
    <property type="component" value="Unplaced"/>
</dbReference>